<dbReference type="eggNOG" id="ENOG502R7QD">
    <property type="taxonomic scope" value="Eukaryota"/>
</dbReference>
<dbReference type="EMBL" id="GL876966">
    <property type="protein sequence ID" value="KLU82237.1"/>
    <property type="molecule type" value="Genomic_DNA"/>
</dbReference>
<comment type="similarity">
    <text evidence="5">Belongs to the SAT4 family.</text>
</comment>
<dbReference type="OrthoDB" id="5417887at2759"/>
<evidence type="ECO:0000256" key="3">
    <source>
        <dbReference type="ARBA" id="ARBA00022989"/>
    </source>
</evidence>
<keyword evidence="2 7" id="KW-0812">Transmembrane</keyword>
<feature type="domain" description="Rhodopsin" evidence="8">
    <location>
        <begin position="163"/>
        <end position="310"/>
    </location>
</feature>
<dbReference type="Pfam" id="PF20684">
    <property type="entry name" value="Fung_rhodopsin"/>
    <property type="match status" value="2"/>
</dbReference>
<evidence type="ECO:0000313" key="10">
    <source>
        <dbReference type="EnsemblFungi" id="MAPG_01311T0"/>
    </source>
</evidence>
<evidence type="ECO:0000256" key="5">
    <source>
        <dbReference type="ARBA" id="ARBA00038359"/>
    </source>
</evidence>
<dbReference type="EnsemblFungi" id="MAPG_01311T0">
    <property type="protein sequence ID" value="MAPG_01311T0"/>
    <property type="gene ID" value="MAPG_01311"/>
</dbReference>
<reference evidence="11" key="1">
    <citation type="submission" date="2010-05" db="EMBL/GenBank/DDBJ databases">
        <title>The genome sequence of Magnaporthe poae strain ATCC 64411.</title>
        <authorList>
            <person name="Ma L.-J."/>
            <person name="Dead R."/>
            <person name="Young S."/>
            <person name="Zeng Q."/>
            <person name="Koehrsen M."/>
            <person name="Alvarado L."/>
            <person name="Berlin A."/>
            <person name="Chapman S.B."/>
            <person name="Chen Z."/>
            <person name="Freedman E."/>
            <person name="Gellesch M."/>
            <person name="Goldberg J."/>
            <person name="Griggs A."/>
            <person name="Gujja S."/>
            <person name="Heilman E.R."/>
            <person name="Heiman D."/>
            <person name="Hepburn T."/>
            <person name="Howarth C."/>
            <person name="Jen D."/>
            <person name="Larson L."/>
            <person name="Mehta T."/>
            <person name="Neiman D."/>
            <person name="Pearson M."/>
            <person name="Roberts A."/>
            <person name="Saif S."/>
            <person name="Shea T."/>
            <person name="Shenoy N."/>
            <person name="Sisk P."/>
            <person name="Stolte C."/>
            <person name="Sykes S."/>
            <person name="Walk T."/>
            <person name="White J."/>
            <person name="Yandava C."/>
            <person name="Haas B."/>
            <person name="Nusbaum C."/>
            <person name="Birren B."/>
        </authorList>
    </citation>
    <scope>NUCLEOTIDE SEQUENCE [LARGE SCALE GENOMIC DNA]</scope>
    <source>
        <strain evidence="11">ATCC 64411 / 73-15</strain>
    </source>
</reference>
<gene>
    <name evidence="9" type="ORF">MAPG_01311</name>
</gene>
<proteinExistence type="inferred from homology"/>
<feature type="compositionally biased region" description="Pro residues" evidence="6">
    <location>
        <begin position="384"/>
        <end position="395"/>
    </location>
</feature>
<feature type="region of interest" description="Disordered" evidence="6">
    <location>
        <begin position="314"/>
        <end position="365"/>
    </location>
</feature>
<reference evidence="9" key="2">
    <citation type="submission" date="2010-05" db="EMBL/GenBank/DDBJ databases">
        <title>The Genome Sequence of Magnaporthe poae strain ATCC 64411.</title>
        <authorList>
            <consortium name="The Broad Institute Genome Sequencing Platform"/>
            <consortium name="Broad Institute Genome Sequencing Center for Infectious Disease"/>
            <person name="Ma L.-J."/>
            <person name="Dead R."/>
            <person name="Young S."/>
            <person name="Zeng Q."/>
            <person name="Koehrsen M."/>
            <person name="Alvarado L."/>
            <person name="Berlin A."/>
            <person name="Chapman S.B."/>
            <person name="Chen Z."/>
            <person name="Freedman E."/>
            <person name="Gellesch M."/>
            <person name="Goldberg J."/>
            <person name="Griggs A."/>
            <person name="Gujja S."/>
            <person name="Heilman E.R."/>
            <person name="Heiman D."/>
            <person name="Hepburn T."/>
            <person name="Howarth C."/>
            <person name="Jen D."/>
            <person name="Larson L."/>
            <person name="Mehta T."/>
            <person name="Neiman D."/>
            <person name="Pearson M."/>
            <person name="Roberts A."/>
            <person name="Saif S."/>
            <person name="Shea T."/>
            <person name="Shenoy N."/>
            <person name="Sisk P."/>
            <person name="Stolte C."/>
            <person name="Sykes S."/>
            <person name="Walk T."/>
            <person name="White J."/>
            <person name="Yandava C."/>
            <person name="Haas B."/>
            <person name="Nusbaum C."/>
            <person name="Birren B."/>
        </authorList>
    </citation>
    <scope>NUCLEOTIDE SEQUENCE</scope>
    <source>
        <strain evidence="9">ATCC 64411</strain>
    </source>
</reference>
<feature type="transmembrane region" description="Helical" evidence="7">
    <location>
        <begin position="24"/>
        <end position="42"/>
    </location>
</feature>
<reference evidence="10" key="4">
    <citation type="journal article" date="2015" name="G3 (Bethesda)">
        <title>Genome sequences of three phytopathogenic species of the Magnaporthaceae family of fungi.</title>
        <authorList>
            <person name="Okagaki L.H."/>
            <person name="Nunes C.C."/>
            <person name="Sailsbery J."/>
            <person name="Clay B."/>
            <person name="Brown D."/>
            <person name="John T."/>
            <person name="Oh Y."/>
            <person name="Young N."/>
            <person name="Fitzgerald M."/>
            <person name="Haas B.J."/>
            <person name="Zeng Q."/>
            <person name="Young S."/>
            <person name="Adiconis X."/>
            <person name="Fan L."/>
            <person name="Levin J.Z."/>
            <person name="Mitchell T.K."/>
            <person name="Okubara P.A."/>
            <person name="Farman M.L."/>
            <person name="Kohn L.M."/>
            <person name="Birren B."/>
            <person name="Ma L.-J."/>
            <person name="Dean R.A."/>
        </authorList>
    </citation>
    <scope>NUCLEOTIDE SEQUENCE</scope>
    <source>
        <strain evidence="10">ATCC 64411 / 73-15</strain>
    </source>
</reference>
<evidence type="ECO:0000256" key="7">
    <source>
        <dbReference type="SAM" id="Phobius"/>
    </source>
</evidence>
<keyword evidence="3 7" id="KW-1133">Transmembrane helix</keyword>
<evidence type="ECO:0000313" key="9">
    <source>
        <dbReference type="EMBL" id="KLU82237.1"/>
    </source>
</evidence>
<comment type="subcellular location">
    <subcellularLocation>
        <location evidence="1">Membrane</location>
        <topology evidence="1">Multi-pass membrane protein</topology>
    </subcellularLocation>
</comment>
<feature type="region of interest" description="Disordered" evidence="6">
    <location>
        <begin position="378"/>
        <end position="425"/>
    </location>
</feature>
<reference evidence="9" key="3">
    <citation type="submission" date="2011-03" db="EMBL/GenBank/DDBJ databases">
        <title>Annotation of Magnaporthe poae ATCC 64411.</title>
        <authorList>
            <person name="Ma L.-J."/>
            <person name="Dead R."/>
            <person name="Young S.K."/>
            <person name="Zeng Q."/>
            <person name="Gargeya S."/>
            <person name="Fitzgerald M."/>
            <person name="Haas B."/>
            <person name="Abouelleil A."/>
            <person name="Alvarado L."/>
            <person name="Arachchi H.M."/>
            <person name="Berlin A."/>
            <person name="Brown A."/>
            <person name="Chapman S.B."/>
            <person name="Chen Z."/>
            <person name="Dunbar C."/>
            <person name="Freedman E."/>
            <person name="Gearin G."/>
            <person name="Gellesch M."/>
            <person name="Goldberg J."/>
            <person name="Griggs A."/>
            <person name="Gujja S."/>
            <person name="Heiman D."/>
            <person name="Howarth C."/>
            <person name="Larson L."/>
            <person name="Lui A."/>
            <person name="MacDonald P.J.P."/>
            <person name="Mehta T."/>
            <person name="Montmayeur A."/>
            <person name="Murphy C."/>
            <person name="Neiman D."/>
            <person name="Pearson M."/>
            <person name="Priest M."/>
            <person name="Roberts A."/>
            <person name="Saif S."/>
            <person name="Shea T."/>
            <person name="Shenoy N."/>
            <person name="Sisk P."/>
            <person name="Stolte C."/>
            <person name="Sykes S."/>
            <person name="Yandava C."/>
            <person name="Wortman J."/>
            <person name="Nusbaum C."/>
            <person name="Birren B."/>
        </authorList>
    </citation>
    <scope>NUCLEOTIDE SEQUENCE</scope>
    <source>
        <strain evidence="9">ATCC 64411</strain>
    </source>
</reference>
<evidence type="ECO:0000313" key="11">
    <source>
        <dbReference type="Proteomes" id="UP000011715"/>
    </source>
</evidence>
<dbReference type="InterPro" id="IPR052337">
    <property type="entry name" value="SAT4-like"/>
</dbReference>
<evidence type="ECO:0000256" key="2">
    <source>
        <dbReference type="ARBA" id="ARBA00022692"/>
    </source>
</evidence>
<feature type="domain" description="Rhodopsin" evidence="8">
    <location>
        <begin position="39"/>
        <end position="121"/>
    </location>
</feature>
<sequence length="455" mass="50196">MDTTPPVDLSKWKEDKDLGYKLNLLYWCLSVLSGLAVGLRLYTKTRSTHASLWWDDWIAVASWFLVLLQNVAAAFELRQGQGIHASELPFDEISQFILSANMAATFAIIVTTSTKSGFCFTLLKELDVWRRSDSAGDTEGTRLKALGGQLAAANRGEQRKKSVLRGIVWSILAIMNIVSMVAGILLWVRCSPIYKGWRPSVEGTCWGEFATITPPRINTAVTGIMDFVLSVLPMYMLRDVPLRTGERVGLMFCFSLGLFAAVTGFLKTSEVHILAGNDVTFDIVPLTIWGSAEPNLILIAISLPESRHLFFKGSRYGTQPPTPQGLRDATTSQMAARSSLKADAAPPDPDSKTDAAPATHSVSARTSRDDIWEVLSYYGVQRSPPQPRTAPPPPRATVVMRPRDGGRGRHAQAPMTRPPREMSRDSRAAWLYGRDAYAADLRRDAADMPAPRRSK</sequence>
<name>A0A0C4DND0_MAGP6</name>
<feature type="transmembrane region" description="Helical" evidence="7">
    <location>
        <begin position="167"/>
        <end position="188"/>
    </location>
</feature>
<organism evidence="10 11">
    <name type="scientific">Magnaporthiopsis poae (strain ATCC 64411 / 73-15)</name>
    <name type="common">Kentucky bluegrass fungus</name>
    <name type="synonym">Magnaporthe poae</name>
    <dbReference type="NCBI Taxonomy" id="644358"/>
    <lineage>
        <taxon>Eukaryota</taxon>
        <taxon>Fungi</taxon>
        <taxon>Dikarya</taxon>
        <taxon>Ascomycota</taxon>
        <taxon>Pezizomycotina</taxon>
        <taxon>Sordariomycetes</taxon>
        <taxon>Sordariomycetidae</taxon>
        <taxon>Magnaporthales</taxon>
        <taxon>Magnaporthaceae</taxon>
        <taxon>Magnaporthiopsis</taxon>
    </lineage>
</organism>
<evidence type="ECO:0000256" key="4">
    <source>
        <dbReference type="ARBA" id="ARBA00023136"/>
    </source>
</evidence>
<keyword evidence="4 7" id="KW-0472">Membrane</keyword>
<dbReference type="Proteomes" id="UP000011715">
    <property type="component" value="Unassembled WGS sequence"/>
</dbReference>
<evidence type="ECO:0000256" key="1">
    <source>
        <dbReference type="ARBA" id="ARBA00004141"/>
    </source>
</evidence>
<dbReference type="EMBL" id="ADBL01000309">
    <property type="status" value="NOT_ANNOTATED_CDS"/>
    <property type="molecule type" value="Genomic_DNA"/>
</dbReference>
<protein>
    <recommendedName>
        <fullName evidence="8">Rhodopsin domain-containing protein</fullName>
    </recommendedName>
</protein>
<dbReference type="OMA" id="WDDWIAV"/>
<dbReference type="PANTHER" id="PTHR33048:SF42">
    <property type="entry name" value="INTEGRAL MEMBRANE PROTEIN"/>
    <property type="match status" value="1"/>
</dbReference>
<accession>A0A0C4DND0</accession>
<dbReference type="PANTHER" id="PTHR33048">
    <property type="entry name" value="PTH11-LIKE INTEGRAL MEMBRANE PROTEIN (AFU_ORTHOLOGUE AFUA_5G11245)"/>
    <property type="match status" value="1"/>
</dbReference>
<dbReference type="InterPro" id="IPR049326">
    <property type="entry name" value="Rhodopsin_dom_fungi"/>
</dbReference>
<dbReference type="GO" id="GO:0016020">
    <property type="term" value="C:membrane"/>
    <property type="evidence" value="ECO:0007669"/>
    <property type="project" value="UniProtKB-SubCell"/>
</dbReference>
<dbReference type="AlphaFoldDB" id="A0A0C4DND0"/>
<keyword evidence="11" id="KW-1185">Reference proteome</keyword>
<reference evidence="10" key="5">
    <citation type="submission" date="2015-06" db="UniProtKB">
        <authorList>
            <consortium name="EnsemblFungi"/>
        </authorList>
    </citation>
    <scope>IDENTIFICATION</scope>
    <source>
        <strain evidence="10">ATCC 64411</strain>
    </source>
</reference>
<evidence type="ECO:0000256" key="6">
    <source>
        <dbReference type="SAM" id="MobiDB-lite"/>
    </source>
</evidence>
<evidence type="ECO:0000259" key="8">
    <source>
        <dbReference type="Pfam" id="PF20684"/>
    </source>
</evidence>
<dbReference type="VEuPathDB" id="FungiDB:MAPG_01311"/>